<dbReference type="Proteomes" id="UP000188318">
    <property type="component" value="Unassembled WGS sequence"/>
</dbReference>
<keyword evidence="2" id="KW-0804">Transcription</keyword>
<dbReference type="AlphaFoldDB" id="A0A1R3RQX4"/>
<sequence length="717" mass="79338">MDKHLTGRRVPEELRKRTSLSCDPCRKRSGIPCVSNYQRKTRLYGSHDCRIQCLEAIVKGAFPGARVDSIPALLELGRTAGYSMPQLNDHSPSKANQLVPRLVQDSRGHSHYIGPSGSLSFFADLRSLISERQPSSRFAADTIAEALEAQNSSIQGVIPAAYSSPEEATRIGETAHPRTQLQGIPKALLQRLVDSFFQSVNDDFPLLDRGYFYDKLECYVYPDSSTEELDHGWAACIHTAVTFGCWIADGSIRDNIPGLDVLRSRCWNLARGALPDLLTSCTVSNIQALLLMALLLHNNNDRNAAWTLTGSAVRLAIALGLHRSDVNNSLRLVERETRTRVWYTLFAFEQFLCLSLGRPSAIDAREVALDATGGDISGSHWGLPQYTQVAIDLQRQTSTLRDAISFVHRPPLSVSPTEPALAEPITILDGLKTWESTIPKYLTVPPHIIHAFPMPSATDLDPFISRCPPSHLRPMILLHINYHNLVIQLSRPYLLAVISASRGSNPKQYYPWAASDHDSKSPEQSAGYLARTCVRSASCIINLLILLESAHAINGTSGLDLFYGYSAGMVLLLRRLWVLPLHSPKHIEELEGTAQHQVQSMVAKLQSVVETQAQCPTMQRFKAVLLKFDEAVMANARPRVHDPSTDTSSPFPLPAAGRENYIRAAQTHSPFLGGPDGDPDTSFSDNPSMWQESMRAVTQYSLDWSNFEQFLGSLNVA</sequence>
<feature type="domain" description="Xylanolytic transcriptional activator regulatory" evidence="4">
    <location>
        <begin position="305"/>
        <end position="376"/>
    </location>
</feature>
<name>A0A1R3RQX4_ASPC5</name>
<dbReference type="GO" id="GO:0003677">
    <property type="term" value="F:DNA binding"/>
    <property type="evidence" value="ECO:0007669"/>
    <property type="project" value="InterPro"/>
</dbReference>
<evidence type="ECO:0000256" key="1">
    <source>
        <dbReference type="ARBA" id="ARBA00023015"/>
    </source>
</evidence>
<evidence type="ECO:0000259" key="4">
    <source>
        <dbReference type="SMART" id="SM00906"/>
    </source>
</evidence>
<proteinExistence type="predicted"/>
<accession>A0A1R3RQX4</accession>
<evidence type="ECO:0000313" key="5">
    <source>
        <dbReference type="EMBL" id="OOF96874.1"/>
    </source>
</evidence>
<dbReference type="OMA" id="EVRKWVF"/>
<dbReference type="VEuPathDB" id="FungiDB:ASPCADRAFT_145697"/>
<keyword evidence="1" id="KW-0805">Transcription regulation</keyword>
<keyword evidence="3" id="KW-0539">Nucleus</keyword>
<gene>
    <name evidence="5" type="ORF">ASPCADRAFT_145697</name>
</gene>
<organism evidence="5 6">
    <name type="scientific">Aspergillus carbonarius (strain ITEM 5010)</name>
    <dbReference type="NCBI Taxonomy" id="602072"/>
    <lineage>
        <taxon>Eukaryota</taxon>
        <taxon>Fungi</taxon>
        <taxon>Dikarya</taxon>
        <taxon>Ascomycota</taxon>
        <taxon>Pezizomycotina</taxon>
        <taxon>Eurotiomycetes</taxon>
        <taxon>Eurotiomycetidae</taxon>
        <taxon>Eurotiales</taxon>
        <taxon>Aspergillaceae</taxon>
        <taxon>Aspergillus</taxon>
        <taxon>Aspergillus subgen. Circumdati</taxon>
    </lineage>
</organism>
<dbReference type="SMART" id="SM00906">
    <property type="entry name" value="Fungal_trans"/>
    <property type="match status" value="1"/>
</dbReference>
<evidence type="ECO:0000313" key="6">
    <source>
        <dbReference type="Proteomes" id="UP000188318"/>
    </source>
</evidence>
<dbReference type="EMBL" id="KV907498">
    <property type="protein sequence ID" value="OOF96874.1"/>
    <property type="molecule type" value="Genomic_DNA"/>
</dbReference>
<dbReference type="OrthoDB" id="3266505at2759"/>
<dbReference type="PANTHER" id="PTHR47424">
    <property type="entry name" value="REGULATORY PROTEIN GAL4"/>
    <property type="match status" value="1"/>
</dbReference>
<dbReference type="GO" id="GO:0006351">
    <property type="term" value="P:DNA-templated transcription"/>
    <property type="evidence" value="ECO:0007669"/>
    <property type="project" value="InterPro"/>
</dbReference>
<dbReference type="InterPro" id="IPR051127">
    <property type="entry name" value="Fungal_SecMet_Regulators"/>
</dbReference>
<dbReference type="GO" id="GO:0008270">
    <property type="term" value="F:zinc ion binding"/>
    <property type="evidence" value="ECO:0007669"/>
    <property type="project" value="InterPro"/>
</dbReference>
<dbReference type="STRING" id="602072.A0A1R3RQX4"/>
<protein>
    <recommendedName>
        <fullName evidence="4">Xylanolytic transcriptional activator regulatory domain-containing protein</fullName>
    </recommendedName>
</protein>
<dbReference type="CDD" id="cd12148">
    <property type="entry name" value="fungal_TF_MHR"/>
    <property type="match status" value="1"/>
</dbReference>
<evidence type="ECO:0000256" key="3">
    <source>
        <dbReference type="ARBA" id="ARBA00023242"/>
    </source>
</evidence>
<dbReference type="Pfam" id="PF04082">
    <property type="entry name" value="Fungal_trans"/>
    <property type="match status" value="1"/>
</dbReference>
<keyword evidence="6" id="KW-1185">Reference proteome</keyword>
<dbReference type="PANTHER" id="PTHR47424:SF6">
    <property type="entry name" value="PROLINE UTILIZATION TRANS-ACTIVATOR"/>
    <property type="match status" value="1"/>
</dbReference>
<dbReference type="InterPro" id="IPR007219">
    <property type="entry name" value="XnlR_reg_dom"/>
</dbReference>
<evidence type="ECO:0000256" key="2">
    <source>
        <dbReference type="ARBA" id="ARBA00023163"/>
    </source>
</evidence>
<reference evidence="6" key="1">
    <citation type="journal article" date="2017" name="Genome Biol.">
        <title>Comparative genomics reveals high biological diversity and specific adaptations in the industrially and medically important fungal genus Aspergillus.</title>
        <authorList>
            <person name="de Vries R.P."/>
            <person name="Riley R."/>
            <person name="Wiebenga A."/>
            <person name="Aguilar-Osorio G."/>
            <person name="Amillis S."/>
            <person name="Uchima C.A."/>
            <person name="Anderluh G."/>
            <person name="Asadollahi M."/>
            <person name="Askin M."/>
            <person name="Barry K."/>
            <person name="Battaglia E."/>
            <person name="Bayram O."/>
            <person name="Benocci T."/>
            <person name="Braus-Stromeyer S.A."/>
            <person name="Caldana C."/>
            <person name="Canovas D."/>
            <person name="Cerqueira G.C."/>
            <person name="Chen F."/>
            <person name="Chen W."/>
            <person name="Choi C."/>
            <person name="Clum A."/>
            <person name="Dos Santos R.A."/>
            <person name="Damasio A.R."/>
            <person name="Diallinas G."/>
            <person name="Emri T."/>
            <person name="Fekete E."/>
            <person name="Flipphi M."/>
            <person name="Freyberg S."/>
            <person name="Gallo A."/>
            <person name="Gournas C."/>
            <person name="Habgood R."/>
            <person name="Hainaut M."/>
            <person name="Harispe M.L."/>
            <person name="Henrissat B."/>
            <person name="Hilden K.S."/>
            <person name="Hope R."/>
            <person name="Hossain A."/>
            <person name="Karabika E."/>
            <person name="Karaffa L."/>
            <person name="Karanyi Z."/>
            <person name="Krasevec N."/>
            <person name="Kuo A."/>
            <person name="Kusch H."/>
            <person name="LaButti K."/>
            <person name="Lagendijk E.L."/>
            <person name="Lapidus A."/>
            <person name="Levasseur A."/>
            <person name="Lindquist E."/>
            <person name="Lipzen A."/>
            <person name="Logrieco A.F."/>
            <person name="MacCabe A."/>
            <person name="Maekelae M.R."/>
            <person name="Malavazi I."/>
            <person name="Melin P."/>
            <person name="Meyer V."/>
            <person name="Mielnichuk N."/>
            <person name="Miskei M."/>
            <person name="Molnar A.P."/>
            <person name="Mule G."/>
            <person name="Ngan C.Y."/>
            <person name="Orejas M."/>
            <person name="Orosz E."/>
            <person name="Ouedraogo J.P."/>
            <person name="Overkamp K.M."/>
            <person name="Park H.-S."/>
            <person name="Perrone G."/>
            <person name="Piumi F."/>
            <person name="Punt P.J."/>
            <person name="Ram A.F."/>
            <person name="Ramon A."/>
            <person name="Rauscher S."/>
            <person name="Record E."/>
            <person name="Riano-Pachon D.M."/>
            <person name="Robert V."/>
            <person name="Roehrig J."/>
            <person name="Ruller R."/>
            <person name="Salamov A."/>
            <person name="Salih N.S."/>
            <person name="Samson R.A."/>
            <person name="Sandor E."/>
            <person name="Sanguinetti M."/>
            <person name="Schuetze T."/>
            <person name="Sepcic K."/>
            <person name="Shelest E."/>
            <person name="Sherlock G."/>
            <person name="Sophianopoulou V."/>
            <person name="Squina F.M."/>
            <person name="Sun H."/>
            <person name="Susca A."/>
            <person name="Todd R.B."/>
            <person name="Tsang A."/>
            <person name="Unkles S.E."/>
            <person name="van de Wiele N."/>
            <person name="van Rossen-Uffink D."/>
            <person name="Oliveira J.V."/>
            <person name="Vesth T.C."/>
            <person name="Visser J."/>
            <person name="Yu J.-H."/>
            <person name="Zhou M."/>
            <person name="Andersen M.R."/>
            <person name="Archer D.B."/>
            <person name="Baker S.E."/>
            <person name="Benoit I."/>
            <person name="Brakhage A.A."/>
            <person name="Braus G.H."/>
            <person name="Fischer R."/>
            <person name="Frisvad J.C."/>
            <person name="Goldman G.H."/>
            <person name="Houbraken J."/>
            <person name="Oakley B."/>
            <person name="Pocsi I."/>
            <person name="Scazzocchio C."/>
            <person name="Seiboth B."/>
            <person name="vanKuyk P.A."/>
            <person name="Wortman J."/>
            <person name="Dyer P.S."/>
            <person name="Grigoriev I.V."/>
        </authorList>
    </citation>
    <scope>NUCLEOTIDE SEQUENCE [LARGE SCALE GENOMIC DNA]</scope>
    <source>
        <strain evidence="6">ITEM 5010</strain>
    </source>
</reference>